<accession>A0ABW0R0G3</accession>
<evidence type="ECO:0000313" key="2">
    <source>
        <dbReference type="EMBL" id="MFC5528699.1"/>
    </source>
</evidence>
<dbReference type="RefSeq" id="WP_378110560.1">
    <property type="nucleotide sequence ID" value="NZ_JBHSNC010000012.1"/>
</dbReference>
<keyword evidence="2" id="KW-0012">Acyltransferase</keyword>
<evidence type="ECO:0000259" key="1">
    <source>
        <dbReference type="PROSITE" id="PS51186"/>
    </source>
</evidence>
<reference evidence="3" key="1">
    <citation type="journal article" date="2019" name="Int. J. Syst. Evol. Microbiol.">
        <title>The Global Catalogue of Microorganisms (GCM) 10K type strain sequencing project: providing services to taxonomists for standard genome sequencing and annotation.</title>
        <authorList>
            <consortium name="The Broad Institute Genomics Platform"/>
            <consortium name="The Broad Institute Genome Sequencing Center for Infectious Disease"/>
            <person name="Wu L."/>
            <person name="Ma J."/>
        </authorList>
    </citation>
    <scope>NUCLEOTIDE SEQUENCE [LARGE SCALE GENOMIC DNA]</scope>
    <source>
        <strain evidence="3">CGMCC 1.18578</strain>
    </source>
</reference>
<name>A0ABW0R0G3_9BACL</name>
<dbReference type="EC" id="2.3.1.-" evidence="2"/>
<keyword evidence="3" id="KW-1185">Reference proteome</keyword>
<gene>
    <name evidence="2" type="ORF">ACFPQ4_04425</name>
</gene>
<protein>
    <submittedName>
        <fullName evidence="2">GNAT family N-acetyltransferase</fullName>
        <ecNumber evidence="2">2.3.1.-</ecNumber>
    </submittedName>
</protein>
<dbReference type="Proteomes" id="UP001596108">
    <property type="component" value="Unassembled WGS sequence"/>
</dbReference>
<dbReference type="Gene3D" id="3.40.630.30">
    <property type="match status" value="1"/>
</dbReference>
<keyword evidence="2" id="KW-0808">Transferase</keyword>
<proteinExistence type="predicted"/>
<feature type="domain" description="N-acetyltransferase" evidence="1">
    <location>
        <begin position="3"/>
        <end position="154"/>
    </location>
</feature>
<dbReference type="InterPro" id="IPR000182">
    <property type="entry name" value="GNAT_dom"/>
</dbReference>
<dbReference type="Pfam" id="PF00583">
    <property type="entry name" value="Acetyltransf_1"/>
    <property type="match status" value="1"/>
</dbReference>
<evidence type="ECO:0000313" key="3">
    <source>
        <dbReference type="Proteomes" id="UP001596108"/>
    </source>
</evidence>
<dbReference type="PROSITE" id="PS51186">
    <property type="entry name" value="GNAT"/>
    <property type="match status" value="1"/>
</dbReference>
<comment type="caution">
    <text evidence="2">The sequence shown here is derived from an EMBL/GenBank/DDBJ whole genome shotgun (WGS) entry which is preliminary data.</text>
</comment>
<organism evidence="2 3">
    <name type="scientific">Cohnella yongneupensis</name>
    <dbReference type="NCBI Taxonomy" id="425006"/>
    <lineage>
        <taxon>Bacteria</taxon>
        <taxon>Bacillati</taxon>
        <taxon>Bacillota</taxon>
        <taxon>Bacilli</taxon>
        <taxon>Bacillales</taxon>
        <taxon>Paenibacillaceae</taxon>
        <taxon>Cohnella</taxon>
    </lineage>
</organism>
<dbReference type="InterPro" id="IPR016181">
    <property type="entry name" value="Acyl_CoA_acyltransferase"/>
</dbReference>
<dbReference type="GO" id="GO:0016746">
    <property type="term" value="F:acyltransferase activity"/>
    <property type="evidence" value="ECO:0007669"/>
    <property type="project" value="UniProtKB-KW"/>
</dbReference>
<dbReference type="EMBL" id="JBHSNC010000012">
    <property type="protein sequence ID" value="MFC5528699.1"/>
    <property type="molecule type" value="Genomic_DNA"/>
</dbReference>
<dbReference type="SUPFAM" id="SSF55729">
    <property type="entry name" value="Acyl-CoA N-acyltransferases (Nat)"/>
    <property type="match status" value="1"/>
</dbReference>
<sequence>MSIQIARITKGQKQEFLNLYNLYLYDLSPFTGEDPKGGKFDPTNTYLYLERAELHPFFIRHGDRNVGFILVTSQPFVDEGIDYSIQELFLLKKYRGMSLAKLSVEQVLERFKGRVKVAQVKNNTAAVRFWNKFYKDHAIDYSEHEEIIEADGLAGQLPILYQVFINR</sequence>